<dbReference type="EMBL" id="CVRI01000047">
    <property type="protein sequence ID" value="CRK97939.1"/>
    <property type="molecule type" value="Genomic_DNA"/>
</dbReference>
<reference evidence="1 2" key="1">
    <citation type="submission" date="2015-04" db="EMBL/GenBank/DDBJ databases">
        <authorList>
            <person name="Syromyatnikov M.Y."/>
            <person name="Popov V.N."/>
        </authorList>
    </citation>
    <scope>NUCLEOTIDE SEQUENCE [LARGE SCALE GENOMIC DNA]</scope>
</reference>
<dbReference type="OrthoDB" id="4321958at2759"/>
<evidence type="ECO:0000313" key="2">
    <source>
        <dbReference type="Proteomes" id="UP000183832"/>
    </source>
</evidence>
<dbReference type="Proteomes" id="UP000183832">
    <property type="component" value="Unassembled WGS sequence"/>
</dbReference>
<keyword evidence="2" id="KW-1185">Reference proteome</keyword>
<organism evidence="1 2">
    <name type="scientific">Clunio marinus</name>
    <dbReference type="NCBI Taxonomy" id="568069"/>
    <lineage>
        <taxon>Eukaryota</taxon>
        <taxon>Metazoa</taxon>
        <taxon>Ecdysozoa</taxon>
        <taxon>Arthropoda</taxon>
        <taxon>Hexapoda</taxon>
        <taxon>Insecta</taxon>
        <taxon>Pterygota</taxon>
        <taxon>Neoptera</taxon>
        <taxon>Endopterygota</taxon>
        <taxon>Diptera</taxon>
        <taxon>Nematocera</taxon>
        <taxon>Chironomoidea</taxon>
        <taxon>Chironomidae</taxon>
        <taxon>Clunio</taxon>
    </lineage>
</organism>
<gene>
    <name evidence="1" type="ORF">CLUMA_CG011313</name>
</gene>
<sequence length="73" mass="8595">MFLVARFFPSQYLQLTPCNVSYCILTHYTVKIAMESGDKFVQLCKFKLMAKCEYTHEKQDAKFMLRCSELLIT</sequence>
<accession>A0A1J1ICL4</accession>
<protein>
    <submittedName>
        <fullName evidence="1">CLUMA_CG011313, isoform A</fullName>
    </submittedName>
</protein>
<dbReference type="AlphaFoldDB" id="A0A1J1ICL4"/>
<proteinExistence type="predicted"/>
<name>A0A1J1ICL4_9DIPT</name>
<evidence type="ECO:0000313" key="1">
    <source>
        <dbReference type="EMBL" id="CRK97939.1"/>
    </source>
</evidence>